<reference evidence="1" key="2">
    <citation type="journal article" date="2018" name="Nat. Commun.">
        <title>Tailed giant Tupanvirus possesses the most complete translational apparatus of the known virosphere.</title>
        <authorList>
            <person name="Abrahao J."/>
            <person name="Silva L."/>
            <person name="Silva L.S."/>
            <person name="Khalil J.Y.B."/>
            <person name="Rodrigues R."/>
            <person name="Arantes T."/>
            <person name="Assis F."/>
            <person name="Boratto P."/>
            <person name="Andrade M."/>
            <person name="Kroon E.G."/>
            <person name="Ribeiro B."/>
            <person name="Bergier I."/>
            <person name="Seligmann H."/>
            <person name="Ghigo E."/>
            <person name="Colson P."/>
            <person name="Levasseur A."/>
            <person name="Kroemer G."/>
            <person name="Raoult D."/>
            <person name="La Scola B."/>
        </authorList>
    </citation>
    <scope>NUCLEOTIDE SEQUENCE [LARGE SCALE GENOMIC DNA]</scope>
    <source>
        <strain evidence="1">Soda lake</strain>
    </source>
</reference>
<evidence type="ECO:0000313" key="1">
    <source>
        <dbReference type="EMBL" id="QKU35751.1"/>
    </source>
</evidence>
<protein>
    <submittedName>
        <fullName evidence="1">Putative orfan</fullName>
    </submittedName>
</protein>
<proteinExistence type="predicted"/>
<dbReference type="GeneID" id="80519197"/>
<accession>A0A6N1P485</accession>
<organism evidence="1">
    <name type="scientific">Tupanvirus soda lake</name>
    <dbReference type="NCBI Taxonomy" id="2126985"/>
    <lineage>
        <taxon>Viruses</taxon>
        <taxon>Varidnaviria</taxon>
        <taxon>Bamfordvirae</taxon>
        <taxon>Nucleocytoviricota</taxon>
        <taxon>Megaviricetes</taxon>
        <taxon>Imitervirales</taxon>
        <taxon>Mimiviridae</taxon>
        <taxon>Megamimivirinae</taxon>
        <taxon>Tupanvirus</taxon>
        <taxon>Tupanvirus salinum</taxon>
    </lineage>
</organism>
<reference evidence="1" key="1">
    <citation type="submission" date="2017-01" db="EMBL/GenBank/DDBJ databases">
        <authorList>
            <person name="Assis F.L."/>
            <person name="Abrahao J.S."/>
            <person name="Silva L."/>
            <person name="Khalil J.B."/>
            <person name="Rodrigues R."/>
            <person name="Silva L.S."/>
            <person name="Arantes T."/>
            <person name="Boratto P."/>
            <person name="Andrade M."/>
            <person name="Kroon E.G."/>
            <person name="Ribeiro B."/>
            <person name="Bergier I."/>
            <person name="Seligmann H."/>
            <person name="Ghigo E."/>
            <person name="Colson P."/>
            <person name="Levasseur A."/>
            <person name="Raoult D."/>
            <person name="Scola B.L."/>
        </authorList>
    </citation>
    <scope>NUCLEOTIDE SEQUENCE</scope>
    <source>
        <strain evidence="1">Soda lake</strain>
    </source>
</reference>
<sequence>MTHTYTVVLLLVIFCLGANAFSLSASKEAANLMRTRSTAAPVSAIKSMQDDNSIEYDDNSMEDDDSREFYDSVMNRRDLLGSDVSAAQAYRTWQVLTSFWFKLEHIFGSLCPANATFDDAKGQFWQLFNDTTTNNFSLYFPLALGTTPIVGRENIAEFAAFVYLGGQCGEHHVTSFPLVKSQGLNYALFSNDIEFTKSPSSETNPAGGDIYLGQKATLIRPTGKIHTIILDVRSTMQWPGAAYPWLPLETPPFHIPHA</sequence>
<dbReference type="RefSeq" id="YP_010782433.1">
    <property type="nucleotide sequence ID" value="NC_075039.1"/>
</dbReference>
<dbReference type="EMBL" id="KY523104">
    <property type="protein sequence ID" value="QKU35751.1"/>
    <property type="molecule type" value="Genomic_DNA"/>
</dbReference>
<dbReference type="KEGG" id="vg:80519197"/>
<name>A0A6N1P485_9VIRU</name>